<dbReference type="PANTHER" id="PTHR12358:SF54">
    <property type="entry name" value="SPHINGOSINE KINASE RELATED PROTEIN"/>
    <property type="match status" value="1"/>
</dbReference>
<dbReference type="InterPro" id="IPR016064">
    <property type="entry name" value="NAD/diacylglycerol_kinase_sf"/>
</dbReference>
<evidence type="ECO:0000256" key="5">
    <source>
        <dbReference type="ARBA" id="ARBA00022741"/>
    </source>
</evidence>
<feature type="domain" description="DAGKc" evidence="11">
    <location>
        <begin position="1"/>
        <end position="130"/>
    </location>
</feature>
<dbReference type="PROSITE" id="PS50146">
    <property type="entry name" value="DAGK"/>
    <property type="match status" value="1"/>
</dbReference>
<dbReference type="SMART" id="SM00046">
    <property type="entry name" value="DAGKc"/>
    <property type="match status" value="1"/>
</dbReference>
<dbReference type="AlphaFoldDB" id="A0A8J3BAM7"/>
<dbReference type="Gene3D" id="2.60.200.40">
    <property type="match status" value="1"/>
</dbReference>
<evidence type="ECO:0000256" key="7">
    <source>
        <dbReference type="ARBA" id="ARBA00022840"/>
    </source>
</evidence>
<evidence type="ECO:0000256" key="6">
    <source>
        <dbReference type="ARBA" id="ARBA00022777"/>
    </source>
</evidence>
<dbReference type="InterPro" id="IPR017438">
    <property type="entry name" value="ATP-NAD_kinase_N"/>
</dbReference>
<dbReference type="InterPro" id="IPR045540">
    <property type="entry name" value="YegS/DAGK_C"/>
</dbReference>
<evidence type="ECO:0000256" key="2">
    <source>
        <dbReference type="ARBA" id="ARBA00005983"/>
    </source>
</evidence>
<name>A0A8J3BAM7_9BACI</name>
<comment type="cofactor">
    <cofactor evidence="1">
        <name>Mg(2+)</name>
        <dbReference type="ChEBI" id="CHEBI:18420"/>
    </cofactor>
</comment>
<keyword evidence="8" id="KW-0443">Lipid metabolism</keyword>
<organism evidence="12 13">
    <name type="scientific">Calditerricola satsumensis</name>
    <dbReference type="NCBI Taxonomy" id="373054"/>
    <lineage>
        <taxon>Bacteria</taxon>
        <taxon>Bacillati</taxon>
        <taxon>Bacillota</taxon>
        <taxon>Bacilli</taxon>
        <taxon>Bacillales</taxon>
        <taxon>Bacillaceae</taxon>
        <taxon>Calditerricola</taxon>
    </lineage>
</organism>
<dbReference type="Proteomes" id="UP000637720">
    <property type="component" value="Unassembled WGS sequence"/>
</dbReference>
<protein>
    <submittedName>
        <fullName evidence="12">Diacylglycerol kinase</fullName>
    </submittedName>
</protein>
<dbReference type="EMBL" id="BMOF01000012">
    <property type="protein sequence ID" value="GGJ97254.1"/>
    <property type="molecule type" value="Genomic_DNA"/>
</dbReference>
<dbReference type="InterPro" id="IPR050187">
    <property type="entry name" value="Lipid_Phosphate_FormReg"/>
</dbReference>
<reference evidence="12" key="1">
    <citation type="journal article" date="2014" name="Int. J. Syst. Evol. Microbiol.">
        <title>Complete genome sequence of Corynebacterium casei LMG S-19264T (=DSM 44701T), isolated from a smear-ripened cheese.</title>
        <authorList>
            <consortium name="US DOE Joint Genome Institute (JGI-PGF)"/>
            <person name="Walter F."/>
            <person name="Albersmeier A."/>
            <person name="Kalinowski J."/>
            <person name="Ruckert C."/>
        </authorList>
    </citation>
    <scope>NUCLEOTIDE SEQUENCE</scope>
    <source>
        <strain evidence="12">JCM 14719</strain>
    </source>
</reference>
<keyword evidence="7" id="KW-0067">ATP-binding</keyword>
<proteinExistence type="inferred from homology"/>
<accession>A0A8J3BAM7</accession>
<evidence type="ECO:0000256" key="10">
    <source>
        <dbReference type="ARBA" id="ARBA00023264"/>
    </source>
</evidence>
<evidence type="ECO:0000256" key="8">
    <source>
        <dbReference type="ARBA" id="ARBA00023098"/>
    </source>
</evidence>
<keyword evidence="6 12" id="KW-0418">Kinase</keyword>
<dbReference type="GO" id="GO:0016301">
    <property type="term" value="F:kinase activity"/>
    <property type="evidence" value="ECO:0007669"/>
    <property type="project" value="UniProtKB-KW"/>
</dbReference>
<evidence type="ECO:0000256" key="4">
    <source>
        <dbReference type="ARBA" id="ARBA00022679"/>
    </source>
</evidence>
<gene>
    <name evidence="12" type="ORF">GCM10007043_08890</name>
</gene>
<evidence type="ECO:0000256" key="9">
    <source>
        <dbReference type="ARBA" id="ARBA00023209"/>
    </source>
</evidence>
<keyword evidence="3" id="KW-0444">Lipid biosynthesis</keyword>
<dbReference type="Pfam" id="PF00781">
    <property type="entry name" value="DAGK_cat"/>
    <property type="match status" value="1"/>
</dbReference>
<keyword evidence="10" id="KW-1208">Phospholipid metabolism</keyword>
<dbReference type="Gene3D" id="3.40.50.10330">
    <property type="entry name" value="Probable inorganic polyphosphate/atp-NAD kinase, domain 1"/>
    <property type="match status" value="1"/>
</dbReference>
<keyword evidence="13" id="KW-1185">Reference proteome</keyword>
<evidence type="ECO:0000313" key="12">
    <source>
        <dbReference type="EMBL" id="GGJ97254.1"/>
    </source>
</evidence>
<evidence type="ECO:0000256" key="3">
    <source>
        <dbReference type="ARBA" id="ARBA00022516"/>
    </source>
</evidence>
<keyword evidence="5" id="KW-0547">Nucleotide-binding</keyword>
<keyword evidence="4" id="KW-0808">Transferase</keyword>
<keyword evidence="9" id="KW-0594">Phospholipid biosynthesis</keyword>
<dbReference type="InterPro" id="IPR001206">
    <property type="entry name" value="Diacylglycerol_kinase_cat_dom"/>
</dbReference>
<comment type="caution">
    <text evidence="12">The sequence shown here is derived from an EMBL/GenBank/DDBJ whole genome shotgun (WGS) entry which is preliminary data.</text>
</comment>
<dbReference type="Pfam" id="PF19279">
    <property type="entry name" value="YegS_C"/>
    <property type="match status" value="1"/>
</dbReference>
<evidence type="ECO:0000256" key="1">
    <source>
        <dbReference type="ARBA" id="ARBA00001946"/>
    </source>
</evidence>
<dbReference type="GO" id="GO:0005524">
    <property type="term" value="F:ATP binding"/>
    <property type="evidence" value="ECO:0007669"/>
    <property type="project" value="UniProtKB-KW"/>
</dbReference>
<reference evidence="12" key="2">
    <citation type="submission" date="2020-09" db="EMBL/GenBank/DDBJ databases">
        <authorList>
            <person name="Sun Q."/>
            <person name="Ohkuma M."/>
        </authorList>
    </citation>
    <scope>NUCLEOTIDE SEQUENCE</scope>
    <source>
        <strain evidence="12">JCM 14719</strain>
    </source>
</reference>
<comment type="similarity">
    <text evidence="2">Belongs to the diacylglycerol/lipid kinase family.</text>
</comment>
<dbReference type="RefSeq" id="WP_054668948.1">
    <property type="nucleotide sequence ID" value="NZ_BMOF01000012.1"/>
</dbReference>
<dbReference type="GO" id="GO:0008654">
    <property type="term" value="P:phospholipid biosynthetic process"/>
    <property type="evidence" value="ECO:0007669"/>
    <property type="project" value="UniProtKB-KW"/>
</dbReference>
<dbReference type="NCBIfam" id="TIGR00147">
    <property type="entry name" value="YegS/Rv2252/BmrU family lipid kinase"/>
    <property type="match status" value="1"/>
</dbReference>
<evidence type="ECO:0000313" key="13">
    <source>
        <dbReference type="Proteomes" id="UP000637720"/>
    </source>
</evidence>
<dbReference type="SUPFAM" id="SSF111331">
    <property type="entry name" value="NAD kinase/diacylglycerol kinase-like"/>
    <property type="match status" value="1"/>
</dbReference>
<dbReference type="PANTHER" id="PTHR12358">
    <property type="entry name" value="SPHINGOSINE KINASE"/>
    <property type="match status" value="1"/>
</dbReference>
<dbReference type="InterPro" id="IPR005218">
    <property type="entry name" value="Diacylglycerol/lipid_kinase"/>
</dbReference>
<evidence type="ECO:0000259" key="11">
    <source>
        <dbReference type="PROSITE" id="PS50146"/>
    </source>
</evidence>
<sequence>MRERPWGFVVNPLAGSGRGWQVWRALEQLLVRADVPYRVWVTQRPGEAVLLAREAVRCGVRAVVAVGGDGTVHEVVNGMWETGVPLGCLPAGSGNDFVRALKIPDEPRAAWSRLSAFRVRPLDLVRVNEEIVVNAAGIGLDGTVAAAVNRSRYKRWLNRMRMGKAAYVVGLLHVLARFEPLSVTLEVDGRLLRFPRTWLVALCNLPFYGGGMNICPFAQGDDGQLDVCVVSGIGPGRLLALFPHVFRGRHVRDAAITLLRGKEIRIAVERPLLGHMDGEFTVAATWMAQVLPRALMVL</sequence>